<comment type="similarity">
    <text evidence="1">Belongs to the short-chain dehydrogenases/reductases (SDR) family.</text>
</comment>
<dbReference type="SUPFAM" id="SSF51735">
    <property type="entry name" value="NAD(P)-binding Rossmann-fold domains"/>
    <property type="match status" value="1"/>
</dbReference>
<dbReference type="PRINTS" id="PR00080">
    <property type="entry name" value="SDRFAMILY"/>
</dbReference>
<evidence type="ECO:0000313" key="4">
    <source>
        <dbReference type="EMBL" id="KAJ9645601.1"/>
    </source>
</evidence>
<dbReference type="AlphaFoldDB" id="A0AA38YDS2"/>
<keyword evidence="3" id="KW-0560">Oxidoreductase</keyword>
<dbReference type="CDD" id="cd05233">
    <property type="entry name" value="SDR_c"/>
    <property type="match status" value="1"/>
</dbReference>
<keyword evidence="5" id="KW-1185">Reference proteome</keyword>
<dbReference type="PANTHER" id="PTHR43618">
    <property type="entry name" value="7-ALPHA-HYDROXYSTEROID DEHYDROGENASE"/>
    <property type="match status" value="1"/>
</dbReference>
<dbReference type="InterPro" id="IPR002347">
    <property type="entry name" value="SDR_fam"/>
</dbReference>
<dbReference type="Gene3D" id="3.40.50.720">
    <property type="entry name" value="NAD(P)-binding Rossmann-like Domain"/>
    <property type="match status" value="1"/>
</dbReference>
<evidence type="ECO:0000256" key="3">
    <source>
        <dbReference type="ARBA" id="ARBA00023002"/>
    </source>
</evidence>
<comment type="caution">
    <text evidence="4">The sequence shown here is derived from an EMBL/GenBank/DDBJ whole genome shotgun (WGS) entry which is preliminary data.</text>
</comment>
<accession>A0AA38YDS2</accession>
<dbReference type="PANTHER" id="PTHR43618:SF4">
    <property type="entry name" value="SHORT CHAIN DEHYDROGENASE_REDUCTASE FAMILY (AFU_ORTHOLOGUE AFUA_7G04540)"/>
    <property type="match status" value="1"/>
</dbReference>
<dbReference type="GO" id="GO:0016491">
    <property type="term" value="F:oxidoreductase activity"/>
    <property type="evidence" value="ECO:0007669"/>
    <property type="project" value="UniProtKB-KW"/>
</dbReference>
<dbReference type="Pfam" id="PF13561">
    <property type="entry name" value="adh_short_C2"/>
    <property type="match status" value="1"/>
</dbReference>
<protein>
    <submittedName>
        <fullName evidence="4">Uncharacterized protein</fullName>
    </submittedName>
</protein>
<proteinExistence type="inferred from homology"/>
<evidence type="ECO:0000256" key="1">
    <source>
        <dbReference type="ARBA" id="ARBA00006484"/>
    </source>
</evidence>
<gene>
    <name evidence="4" type="ORF">H2204_001182</name>
</gene>
<dbReference type="EMBL" id="JAPDRN010000004">
    <property type="protein sequence ID" value="KAJ9645601.1"/>
    <property type="molecule type" value="Genomic_DNA"/>
</dbReference>
<dbReference type="InterPro" id="IPR036291">
    <property type="entry name" value="NAD(P)-bd_dom_sf"/>
</dbReference>
<evidence type="ECO:0000256" key="2">
    <source>
        <dbReference type="ARBA" id="ARBA00022857"/>
    </source>
</evidence>
<evidence type="ECO:0000313" key="5">
    <source>
        <dbReference type="Proteomes" id="UP001172681"/>
    </source>
</evidence>
<name>A0AA38YDS2_9EURO</name>
<reference evidence="4" key="1">
    <citation type="submission" date="2022-10" db="EMBL/GenBank/DDBJ databases">
        <title>Culturing micro-colonial fungi from biological soil crusts in the Mojave desert and describing Neophaeococcomyces mojavensis, and introducing the new genera and species Taxawa tesnikishii.</title>
        <authorList>
            <person name="Kurbessoian T."/>
            <person name="Stajich J.E."/>
        </authorList>
    </citation>
    <scope>NUCLEOTIDE SEQUENCE</scope>
    <source>
        <strain evidence="4">TK_35</strain>
    </source>
</reference>
<dbReference type="InterPro" id="IPR052178">
    <property type="entry name" value="Sec_Metab_Biosynth_SDR"/>
</dbReference>
<organism evidence="4 5">
    <name type="scientific">Knufia peltigerae</name>
    <dbReference type="NCBI Taxonomy" id="1002370"/>
    <lineage>
        <taxon>Eukaryota</taxon>
        <taxon>Fungi</taxon>
        <taxon>Dikarya</taxon>
        <taxon>Ascomycota</taxon>
        <taxon>Pezizomycotina</taxon>
        <taxon>Eurotiomycetes</taxon>
        <taxon>Chaetothyriomycetidae</taxon>
        <taxon>Chaetothyriales</taxon>
        <taxon>Trichomeriaceae</taxon>
        <taxon>Knufia</taxon>
    </lineage>
</organism>
<sequence length="295" mass="31639">MAEFKVASMFDVNGWNVVITGGGSGLGRIVSKAFLINGAQSVTLIDILQERLEDTKAEFTSIKQRLGLDGEIYCIRGDVSNKSGIDEIVTKVRALGKGVDTLVAAAGIRRVNKKSFTPGQGLAALVESTRSLDWADLDDSFHINVFSQYYLTAGLLDLLGASAARQLGRGSVICFSSVASKHTAQFLPAYQASKAAVDHLVKIMAAEFADLYIRVNAISPGLFASNMNPLDPNHPDSNMRFAKEMPARRPGTEQELASTALFLASPAGFYVTGQNIRVDGGRLLVAAGKIQIRDD</sequence>
<dbReference type="PRINTS" id="PR00081">
    <property type="entry name" value="GDHRDH"/>
</dbReference>
<dbReference type="Proteomes" id="UP001172681">
    <property type="component" value="Unassembled WGS sequence"/>
</dbReference>
<keyword evidence="2" id="KW-0521">NADP</keyword>